<dbReference type="PANTHER" id="PTHR43725:SF53">
    <property type="entry name" value="UDP-ARABINOSE 4-EPIMERASE 1"/>
    <property type="match status" value="1"/>
</dbReference>
<dbReference type="UniPathway" id="UPA00214"/>
<evidence type="ECO:0000256" key="5">
    <source>
        <dbReference type="ARBA" id="ARBA00013189"/>
    </source>
</evidence>
<evidence type="ECO:0000313" key="14">
    <source>
        <dbReference type="EMBL" id="SDC38971.1"/>
    </source>
</evidence>
<name>A0A1G6L715_9ACTN</name>
<comment type="similarity">
    <text evidence="4">Belongs to the NAD(P)-dependent epimerase/dehydratase family.</text>
</comment>
<dbReference type="STRING" id="1190417.SAMN05660690_1229"/>
<dbReference type="InterPro" id="IPR001509">
    <property type="entry name" value="Epimerase_deHydtase"/>
</dbReference>
<dbReference type="Gene3D" id="3.40.50.720">
    <property type="entry name" value="NAD(P)-binding Rossmann-like Domain"/>
    <property type="match status" value="1"/>
</dbReference>
<dbReference type="Pfam" id="PF01370">
    <property type="entry name" value="Epimerase"/>
    <property type="match status" value="1"/>
</dbReference>
<dbReference type="Proteomes" id="UP000199416">
    <property type="component" value="Unassembled WGS sequence"/>
</dbReference>
<organism evidence="14 15">
    <name type="scientific">Geodermatophilus telluris</name>
    <dbReference type="NCBI Taxonomy" id="1190417"/>
    <lineage>
        <taxon>Bacteria</taxon>
        <taxon>Bacillati</taxon>
        <taxon>Actinomycetota</taxon>
        <taxon>Actinomycetes</taxon>
        <taxon>Geodermatophilales</taxon>
        <taxon>Geodermatophilaceae</taxon>
        <taxon>Geodermatophilus</taxon>
    </lineage>
</organism>
<evidence type="ECO:0000259" key="13">
    <source>
        <dbReference type="Pfam" id="PF01370"/>
    </source>
</evidence>
<protein>
    <recommendedName>
        <fullName evidence="6">UDP-glucose 4-epimerase</fullName>
        <ecNumber evidence="5">5.1.3.2</ecNumber>
    </recommendedName>
    <alternativeName>
        <fullName evidence="11">Galactowaldenase</fullName>
    </alternativeName>
    <alternativeName>
        <fullName evidence="10">UDP-galactose 4-epimerase</fullName>
    </alternativeName>
</protein>
<comment type="cofactor">
    <cofactor evidence="2">
        <name>NAD(+)</name>
        <dbReference type="ChEBI" id="CHEBI:57540"/>
    </cofactor>
</comment>
<comment type="catalytic activity">
    <reaction evidence="1">
        <text>UDP-alpha-D-glucose = UDP-alpha-D-galactose</text>
        <dbReference type="Rhea" id="RHEA:22168"/>
        <dbReference type="ChEBI" id="CHEBI:58885"/>
        <dbReference type="ChEBI" id="CHEBI:66914"/>
        <dbReference type="EC" id="5.1.3.2"/>
    </reaction>
</comment>
<dbReference type="AlphaFoldDB" id="A0A1G6L715"/>
<evidence type="ECO:0000256" key="9">
    <source>
        <dbReference type="ARBA" id="ARBA00023277"/>
    </source>
</evidence>
<dbReference type="GO" id="GO:0033499">
    <property type="term" value="P:galactose catabolic process via UDP-galactose, Leloir pathway"/>
    <property type="evidence" value="ECO:0007669"/>
    <property type="project" value="TreeGrafter"/>
</dbReference>
<evidence type="ECO:0000256" key="7">
    <source>
        <dbReference type="ARBA" id="ARBA00023027"/>
    </source>
</evidence>
<dbReference type="Gene3D" id="3.90.25.10">
    <property type="entry name" value="UDP-galactose 4-epimerase, domain 1"/>
    <property type="match status" value="1"/>
</dbReference>
<dbReference type="GO" id="GO:0003978">
    <property type="term" value="F:UDP-glucose 4-epimerase activity"/>
    <property type="evidence" value="ECO:0007669"/>
    <property type="project" value="UniProtKB-EC"/>
</dbReference>
<proteinExistence type="inferred from homology"/>
<dbReference type="EC" id="5.1.3.2" evidence="5"/>
<evidence type="ECO:0000256" key="11">
    <source>
        <dbReference type="ARBA" id="ARBA00033067"/>
    </source>
</evidence>
<evidence type="ECO:0000256" key="2">
    <source>
        <dbReference type="ARBA" id="ARBA00001911"/>
    </source>
</evidence>
<evidence type="ECO:0000256" key="6">
    <source>
        <dbReference type="ARBA" id="ARBA00018569"/>
    </source>
</evidence>
<keyword evidence="7" id="KW-0520">NAD</keyword>
<feature type="domain" description="NAD-dependent epimerase/dehydratase" evidence="13">
    <location>
        <begin position="11"/>
        <end position="249"/>
    </location>
</feature>
<reference evidence="15" key="1">
    <citation type="submission" date="2016-10" db="EMBL/GenBank/DDBJ databases">
        <authorList>
            <person name="Varghese N."/>
            <person name="Submissions S."/>
        </authorList>
    </citation>
    <scope>NUCLEOTIDE SEQUENCE [LARGE SCALE GENOMIC DNA]</scope>
    <source>
        <strain evidence="15">DSM 45421</strain>
    </source>
</reference>
<dbReference type="EMBL" id="FMZF01000002">
    <property type="protein sequence ID" value="SDC38971.1"/>
    <property type="molecule type" value="Genomic_DNA"/>
</dbReference>
<comment type="pathway">
    <text evidence="3">Carbohydrate metabolism; galactose metabolism.</text>
</comment>
<evidence type="ECO:0000256" key="3">
    <source>
        <dbReference type="ARBA" id="ARBA00004947"/>
    </source>
</evidence>
<keyword evidence="15" id="KW-1185">Reference proteome</keyword>
<evidence type="ECO:0000256" key="1">
    <source>
        <dbReference type="ARBA" id="ARBA00000083"/>
    </source>
</evidence>
<sequence length="361" mass="38398">MDGSRVRRMSWLVTGGAGYIGGHVVAAMREGGESVVVLDDLSSGDPGRVPDGVPLVTGDLLDAVLLRRTIRDHEVGGVVHIAAKKQVEESVRRPLFYYRQNVEGLRVLLDEVSEAGVSSFVFSSSAAVYGAPDVDVVDEDTDCRPVNPYGRTKLVGEHMIEEVGAVTGLRYVNLRYFNVAGAAEPTLADRGVSNLVPMVFRQLAARRPPRIFGNDYDTPDGTCVRDFIHVADVASAHVAAADALAGGRVRGLTANIGRGEGVSVQDMVSTIRTVTGTAAEAWSNPVVEPRRPGDPARVVASADRIRDVLGWRARWDVEAMVRSAWEGWAASSGAGDLRQVPVEAPAGPAAKPVRADGRGGD</sequence>
<dbReference type="SUPFAM" id="SSF51735">
    <property type="entry name" value="NAD(P)-binding Rossmann-fold domains"/>
    <property type="match status" value="1"/>
</dbReference>
<gene>
    <name evidence="14" type="ORF">SAMN05660690_1229</name>
</gene>
<evidence type="ECO:0000256" key="8">
    <source>
        <dbReference type="ARBA" id="ARBA00023235"/>
    </source>
</evidence>
<dbReference type="NCBIfam" id="TIGR01179">
    <property type="entry name" value="galE"/>
    <property type="match status" value="1"/>
</dbReference>
<dbReference type="PANTHER" id="PTHR43725">
    <property type="entry name" value="UDP-GLUCOSE 4-EPIMERASE"/>
    <property type="match status" value="1"/>
</dbReference>
<keyword evidence="8" id="KW-0413">Isomerase</keyword>
<evidence type="ECO:0000256" key="12">
    <source>
        <dbReference type="SAM" id="MobiDB-lite"/>
    </source>
</evidence>
<dbReference type="InterPro" id="IPR005886">
    <property type="entry name" value="UDP_G4E"/>
</dbReference>
<dbReference type="InterPro" id="IPR036291">
    <property type="entry name" value="NAD(P)-bd_dom_sf"/>
</dbReference>
<evidence type="ECO:0000256" key="10">
    <source>
        <dbReference type="ARBA" id="ARBA00031367"/>
    </source>
</evidence>
<evidence type="ECO:0000313" key="15">
    <source>
        <dbReference type="Proteomes" id="UP000199416"/>
    </source>
</evidence>
<evidence type="ECO:0000256" key="4">
    <source>
        <dbReference type="ARBA" id="ARBA00007637"/>
    </source>
</evidence>
<feature type="region of interest" description="Disordered" evidence="12">
    <location>
        <begin position="335"/>
        <end position="361"/>
    </location>
</feature>
<keyword evidence="9" id="KW-0119">Carbohydrate metabolism</keyword>
<accession>A0A1G6L715</accession>